<dbReference type="SUPFAM" id="SSF46785">
    <property type="entry name" value="Winged helix' DNA-binding domain"/>
    <property type="match status" value="1"/>
</dbReference>
<dbReference type="Pfam" id="PF09339">
    <property type="entry name" value="HTH_IclR"/>
    <property type="match status" value="1"/>
</dbReference>
<dbReference type="GO" id="GO:0045892">
    <property type="term" value="P:negative regulation of DNA-templated transcription"/>
    <property type="evidence" value="ECO:0007669"/>
    <property type="project" value="TreeGrafter"/>
</dbReference>
<organism evidence="6 7">
    <name type="scientific">Bordetella genomosp. 10</name>
    <dbReference type="NCBI Taxonomy" id="1416804"/>
    <lineage>
        <taxon>Bacteria</taxon>
        <taxon>Pseudomonadati</taxon>
        <taxon>Pseudomonadota</taxon>
        <taxon>Betaproteobacteria</taxon>
        <taxon>Burkholderiales</taxon>
        <taxon>Alcaligenaceae</taxon>
        <taxon>Bordetella</taxon>
    </lineage>
</organism>
<keyword evidence="3" id="KW-0804">Transcription</keyword>
<keyword evidence="2" id="KW-0238">DNA-binding</keyword>
<dbReference type="OrthoDB" id="9807558at2"/>
<dbReference type="SMART" id="SM00346">
    <property type="entry name" value="HTH_ICLR"/>
    <property type="match status" value="1"/>
</dbReference>
<feature type="domain" description="HTH iclR-type" evidence="4">
    <location>
        <begin position="30"/>
        <end position="93"/>
    </location>
</feature>
<proteinExistence type="predicted"/>
<evidence type="ECO:0000256" key="1">
    <source>
        <dbReference type="ARBA" id="ARBA00023015"/>
    </source>
</evidence>
<dbReference type="InterPro" id="IPR036388">
    <property type="entry name" value="WH-like_DNA-bd_sf"/>
</dbReference>
<dbReference type="SUPFAM" id="SSF55781">
    <property type="entry name" value="GAF domain-like"/>
    <property type="match status" value="1"/>
</dbReference>
<reference evidence="7" key="1">
    <citation type="submission" date="2017-05" db="EMBL/GenBank/DDBJ databases">
        <title>Complete and WGS of Bordetella genogroups.</title>
        <authorList>
            <person name="Spilker T."/>
            <person name="Lipuma J."/>
        </authorList>
    </citation>
    <scope>NUCLEOTIDE SEQUENCE [LARGE SCALE GENOMIC DNA]</scope>
    <source>
        <strain evidence="7">AU16122</strain>
    </source>
</reference>
<dbReference type="EMBL" id="NEVM01000001">
    <property type="protein sequence ID" value="OZI38170.1"/>
    <property type="molecule type" value="Genomic_DNA"/>
</dbReference>
<evidence type="ECO:0000259" key="5">
    <source>
        <dbReference type="PROSITE" id="PS51078"/>
    </source>
</evidence>
<dbReference type="GO" id="GO:0003700">
    <property type="term" value="F:DNA-binding transcription factor activity"/>
    <property type="evidence" value="ECO:0007669"/>
    <property type="project" value="TreeGrafter"/>
</dbReference>
<evidence type="ECO:0000256" key="2">
    <source>
        <dbReference type="ARBA" id="ARBA00023125"/>
    </source>
</evidence>
<comment type="caution">
    <text evidence="6">The sequence shown here is derived from an EMBL/GenBank/DDBJ whole genome shotgun (WGS) entry which is preliminary data.</text>
</comment>
<dbReference type="PROSITE" id="PS51077">
    <property type="entry name" value="HTH_ICLR"/>
    <property type="match status" value="1"/>
</dbReference>
<dbReference type="PROSITE" id="PS51078">
    <property type="entry name" value="ICLR_ED"/>
    <property type="match status" value="1"/>
</dbReference>
<dbReference type="PANTHER" id="PTHR30136">
    <property type="entry name" value="HELIX-TURN-HELIX TRANSCRIPTIONAL REGULATOR, ICLR FAMILY"/>
    <property type="match status" value="1"/>
</dbReference>
<accession>A0A261SN17</accession>
<dbReference type="AlphaFoldDB" id="A0A261SN17"/>
<dbReference type="InterPro" id="IPR050707">
    <property type="entry name" value="HTH_MetabolicPath_Reg"/>
</dbReference>
<dbReference type="Gene3D" id="1.10.10.10">
    <property type="entry name" value="Winged helix-like DNA-binding domain superfamily/Winged helix DNA-binding domain"/>
    <property type="match status" value="1"/>
</dbReference>
<keyword evidence="1" id="KW-0805">Transcription regulation</keyword>
<name>A0A261SN17_9BORD</name>
<sequence>MHLSPTSPPRAPAIPHIGISEPDSLVAPGTQLIRRVAQLLRLLTANNRTGLRLVDISRASGIERSTVHRILQALISERLVSQQQDSKRYFLGLGAYEMGVAVAPPVKLRDICQPYMNALSEQTGDTVFLTVRSGFDGVCVDRKEGTHPVRVFVLEPGRRRPLGVGAGNIAILAALSPEEYTRIRNANRPRLRERYPDYSEQELTQRIYSSQALGYTVADVIEAPGVRSVGMCIRNAVREPIAAISVSTIESRLDVMRVGEVVTFLQYAVKSIEAELLRNERLATHHLDE</sequence>
<keyword evidence="7" id="KW-1185">Reference proteome</keyword>
<dbReference type="GO" id="GO:0003677">
    <property type="term" value="F:DNA binding"/>
    <property type="evidence" value="ECO:0007669"/>
    <property type="project" value="UniProtKB-KW"/>
</dbReference>
<evidence type="ECO:0008006" key="8">
    <source>
        <dbReference type="Google" id="ProtNLM"/>
    </source>
</evidence>
<evidence type="ECO:0000256" key="3">
    <source>
        <dbReference type="ARBA" id="ARBA00023163"/>
    </source>
</evidence>
<evidence type="ECO:0000313" key="6">
    <source>
        <dbReference type="EMBL" id="OZI38170.1"/>
    </source>
</evidence>
<dbReference type="InterPro" id="IPR014757">
    <property type="entry name" value="Tscrpt_reg_IclR_C"/>
</dbReference>
<dbReference type="Proteomes" id="UP000216020">
    <property type="component" value="Unassembled WGS sequence"/>
</dbReference>
<evidence type="ECO:0000313" key="7">
    <source>
        <dbReference type="Proteomes" id="UP000216020"/>
    </source>
</evidence>
<dbReference type="InterPro" id="IPR005471">
    <property type="entry name" value="Tscrpt_reg_IclR_N"/>
</dbReference>
<dbReference type="InterPro" id="IPR036390">
    <property type="entry name" value="WH_DNA-bd_sf"/>
</dbReference>
<feature type="domain" description="IclR-ED" evidence="5">
    <location>
        <begin position="94"/>
        <end position="278"/>
    </location>
</feature>
<dbReference type="Pfam" id="PF01614">
    <property type="entry name" value="IclR_C"/>
    <property type="match status" value="1"/>
</dbReference>
<gene>
    <name evidence="6" type="ORF">CAL29_07490</name>
</gene>
<evidence type="ECO:0000259" key="4">
    <source>
        <dbReference type="PROSITE" id="PS51077"/>
    </source>
</evidence>
<dbReference type="Gene3D" id="3.30.450.40">
    <property type="match status" value="1"/>
</dbReference>
<protein>
    <recommendedName>
        <fullName evidence="8">IclR family transcriptional regulator</fullName>
    </recommendedName>
</protein>
<dbReference type="PANTHER" id="PTHR30136:SF39">
    <property type="entry name" value="TRANSCRIPTIONAL REGULATORY PROTEIN"/>
    <property type="match status" value="1"/>
</dbReference>
<dbReference type="InterPro" id="IPR029016">
    <property type="entry name" value="GAF-like_dom_sf"/>
</dbReference>